<feature type="transmembrane region" description="Helical" evidence="8">
    <location>
        <begin position="479"/>
        <end position="500"/>
    </location>
</feature>
<evidence type="ECO:0000256" key="1">
    <source>
        <dbReference type="ARBA" id="ARBA00004651"/>
    </source>
</evidence>
<reference evidence="10 11" key="1">
    <citation type="submission" date="2020-08" db="EMBL/GenBank/DDBJ databases">
        <title>Genomic Encyclopedia of Type Strains, Phase III (KMG-III): the genomes of soil and plant-associated and newly described type strains.</title>
        <authorList>
            <person name="Whitman W."/>
        </authorList>
    </citation>
    <scope>NUCLEOTIDE SEQUENCE [LARGE SCALE GENOMIC DNA]</scope>
    <source>
        <strain evidence="10 11">CECT 8356</strain>
    </source>
</reference>
<feature type="transmembrane region" description="Helical" evidence="8">
    <location>
        <begin position="66"/>
        <end position="84"/>
    </location>
</feature>
<dbReference type="GO" id="GO:0008324">
    <property type="term" value="F:monoatomic cation transmembrane transporter activity"/>
    <property type="evidence" value="ECO:0007669"/>
    <property type="project" value="InterPro"/>
</dbReference>
<keyword evidence="5 8" id="KW-0812">Transmembrane</keyword>
<feature type="domain" description="RCK C-terminal" evidence="9">
    <location>
        <begin position="296"/>
        <end position="381"/>
    </location>
</feature>
<evidence type="ECO:0000259" key="9">
    <source>
        <dbReference type="PROSITE" id="PS51202"/>
    </source>
</evidence>
<dbReference type="PROSITE" id="PS51202">
    <property type="entry name" value="RCK_C"/>
    <property type="match status" value="1"/>
</dbReference>
<dbReference type="EMBL" id="JACHXY010000001">
    <property type="protein sequence ID" value="MBB3156914.1"/>
    <property type="molecule type" value="Genomic_DNA"/>
</dbReference>
<evidence type="ECO:0000256" key="4">
    <source>
        <dbReference type="ARBA" id="ARBA00022475"/>
    </source>
</evidence>
<dbReference type="RefSeq" id="WP_183418409.1">
    <property type="nucleotide sequence ID" value="NZ_JACHXY010000001.1"/>
</dbReference>
<keyword evidence="3" id="KW-0813">Transport</keyword>
<keyword evidence="6 8" id="KW-1133">Transmembrane helix</keyword>
<evidence type="ECO:0000256" key="3">
    <source>
        <dbReference type="ARBA" id="ARBA00022448"/>
    </source>
</evidence>
<feature type="transmembrane region" description="Helical" evidence="8">
    <location>
        <begin position="6"/>
        <end position="27"/>
    </location>
</feature>
<dbReference type="GO" id="GO:0005886">
    <property type="term" value="C:plasma membrane"/>
    <property type="evidence" value="ECO:0007669"/>
    <property type="project" value="UniProtKB-SubCell"/>
</dbReference>
<dbReference type="InterPro" id="IPR006037">
    <property type="entry name" value="RCK_C"/>
</dbReference>
<dbReference type="Pfam" id="PF06826">
    <property type="entry name" value="Asp-Al_Ex"/>
    <property type="match status" value="2"/>
</dbReference>
<feature type="transmembrane region" description="Helical" evidence="8">
    <location>
        <begin position="416"/>
        <end position="433"/>
    </location>
</feature>
<keyword evidence="4" id="KW-1003">Cell membrane</keyword>
<evidence type="ECO:0000313" key="11">
    <source>
        <dbReference type="Proteomes" id="UP000543579"/>
    </source>
</evidence>
<evidence type="ECO:0000256" key="5">
    <source>
        <dbReference type="ARBA" id="ARBA00022692"/>
    </source>
</evidence>
<gene>
    <name evidence="10" type="ORF">FHS07_000598</name>
</gene>
<accession>A0A7W5CGM2</accession>
<dbReference type="PANTHER" id="PTHR30445">
    <property type="entry name" value="K(+)_H(+) ANTIPORTER SUBUNIT KHTT"/>
    <property type="match status" value="1"/>
</dbReference>
<feature type="transmembrane region" description="Helical" evidence="8">
    <location>
        <begin position="34"/>
        <end position="54"/>
    </location>
</feature>
<dbReference type="InterPro" id="IPR036721">
    <property type="entry name" value="RCK_C_sf"/>
</dbReference>
<evidence type="ECO:0000256" key="8">
    <source>
        <dbReference type="SAM" id="Phobius"/>
    </source>
</evidence>
<dbReference type="Proteomes" id="UP000543579">
    <property type="component" value="Unassembled WGS sequence"/>
</dbReference>
<dbReference type="InterPro" id="IPR006512">
    <property type="entry name" value="YidE_YbjL"/>
</dbReference>
<feature type="transmembrane region" description="Helical" evidence="8">
    <location>
        <begin position="512"/>
        <end position="529"/>
    </location>
</feature>
<feature type="transmembrane region" description="Helical" evidence="8">
    <location>
        <begin position="454"/>
        <end position="473"/>
    </location>
</feature>
<sequence>MEWVRNAVVNHPEIAVFVALGFGFLIGKVTIRGLGLGAVTGTLLVGVVIGAVFGEDLRVDPLVKQIFFLLFLFSLGYKLGPQFVAGLKGSGLPQAAFAVALAAVGLGTAVATSLVLGYNPGIAAGLAGGGLTQSAIIGVAQDAISGLPIDGDTAAQWSDLVPVAYAVTYIFGTIGAALYISFVAPRLLGIKNLPAAAHDLEVQLGFHEDDPDVTSAYQHIHRRAYLLSDVFSAQTIEEFEAESVRRTGSHLYVARVRHGGELVEPELDYGLVAGDVIVVAGSYPALIDEHLERVAVEVVDPDILDFPLETLSIVVTSKQVVGMTVSDLRADPRSRRIFLTKVTRAGQSLPFTGATVLHAGDELRVQGPLALLEQGIRHVGYPERTDPKSDMVTVSFGIAAGALIGVPTIVLGSVPLSLTTSVGALLVGLVLGWRRSKSPTFGHVPPGAQWFFETVGLTLFVAVVGINAGPGFIAGLRDYGIQLFLAGVFVTLVPLIVMTLVGRFLYRKTHPVLILGMLTGALTTTAAVGTLRETAKSSVPLLGFTVPYAVGNIVLTIGGAVVVAVTTG</sequence>
<protein>
    <submittedName>
        <fullName evidence="10">Putative transport protein</fullName>
    </submittedName>
</protein>
<comment type="subcellular location">
    <subcellularLocation>
        <location evidence="1">Cell membrane</location>
        <topology evidence="1">Multi-pass membrane protein</topology>
    </subcellularLocation>
</comment>
<dbReference type="AlphaFoldDB" id="A0A7W5CGM2"/>
<proteinExistence type="inferred from homology"/>
<dbReference type="GO" id="GO:0006813">
    <property type="term" value="P:potassium ion transport"/>
    <property type="evidence" value="ECO:0007669"/>
    <property type="project" value="InterPro"/>
</dbReference>
<feature type="transmembrane region" description="Helical" evidence="8">
    <location>
        <begin position="96"/>
        <end position="118"/>
    </location>
</feature>
<evidence type="ECO:0000256" key="6">
    <source>
        <dbReference type="ARBA" id="ARBA00022989"/>
    </source>
</evidence>
<feature type="transmembrane region" description="Helical" evidence="8">
    <location>
        <begin position="391"/>
        <end position="410"/>
    </location>
</feature>
<feature type="transmembrane region" description="Helical" evidence="8">
    <location>
        <begin position="541"/>
        <end position="565"/>
    </location>
</feature>
<name>A0A7W5CGM2_9MICO</name>
<dbReference type="InterPro" id="IPR050144">
    <property type="entry name" value="AAE_transporter"/>
</dbReference>
<evidence type="ECO:0000313" key="10">
    <source>
        <dbReference type="EMBL" id="MBB3156914.1"/>
    </source>
</evidence>
<organism evidence="10 11">
    <name type="scientific">Microbacterium proteolyticum</name>
    <dbReference type="NCBI Taxonomy" id="1572644"/>
    <lineage>
        <taxon>Bacteria</taxon>
        <taxon>Bacillati</taxon>
        <taxon>Actinomycetota</taxon>
        <taxon>Actinomycetes</taxon>
        <taxon>Micrococcales</taxon>
        <taxon>Microbacteriaceae</taxon>
        <taxon>Microbacterium</taxon>
    </lineage>
</organism>
<feature type="transmembrane region" description="Helical" evidence="8">
    <location>
        <begin position="163"/>
        <end position="184"/>
    </location>
</feature>
<comment type="similarity">
    <text evidence="2">Belongs to the AAE transporter (TC 2.A.81) family.</text>
</comment>
<dbReference type="SUPFAM" id="SSF116726">
    <property type="entry name" value="TrkA C-terminal domain-like"/>
    <property type="match status" value="1"/>
</dbReference>
<comment type="caution">
    <text evidence="10">The sequence shown here is derived from an EMBL/GenBank/DDBJ whole genome shotgun (WGS) entry which is preliminary data.</text>
</comment>
<evidence type="ECO:0000256" key="2">
    <source>
        <dbReference type="ARBA" id="ARBA00009854"/>
    </source>
</evidence>
<keyword evidence="7 8" id="KW-0472">Membrane</keyword>
<dbReference type="NCBIfam" id="TIGR01625">
    <property type="entry name" value="YidE_YbjL_dupl"/>
    <property type="match status" value="1"/>
</dbReference>
<evidence type="ECO:0000256" key="7">
    <source>
        <dbReference type="ARBA" id="ARBA00023136"/>
    </source>
</evidence>
<dbReference type="PANTHER" id="PTHR30445:SF9">
    <property type="match status" value="1"/>
</dbReference>